<name>A0A370HXY5_9NOCA</name>
<feature type="domain" description="VOC" evidence="1">
    <location>
        <begin position="4"/>
        <end position="132"/>
    </location>
</feature>
<organism evidence="2 3">
    <name type="scientific">Nocardia pseudobrasiliensis</name>
    <dbReference type="NCBI Taxonomy" id="45979"/>
    <lineage>
        <taxon>Bacteria</taxon>
        <taxon>Bacillati</taxon>
        <taxon>Actinomycetota</taxon>
        <taxon>Actinomycetes</taxon>
        <taxon>Mycobacteriales</taxon>
        <taxon>Nocardiaceae</taxon>
        <taxon>Nocardia</taxon>
    </lineage>
</organism>
<dbReference type="InterPro" id="IPR041581">
    <property type="entry name" value="Glyoxalase_6"/>
</dbReference>
<dbReference type="Gene3D" id="3.10.180.10">
    <property type="entry name" value="2,3-Dihydroxybiphenyl 1,2-Dioxygenase, domain 1"/>
    <property type="match status" value="2"/>
</dbReference>
<sequence length="277" mass="31214">MPMTLRSIVLDTTDTRVSAEFYRNLLGWDYIPEDEPITDANPEWLALRNPYGGPRLSFQRVDRLPRSTWPKTEVPQQLHLDLIVPDRAALANAHERILTLGAPTLLDRTDHPDEPLRAYADPSGHPFCIVAIRDYPAEQAGPALRAVVLDTTDPRGLAEFYRKLTGYDYAPGDEPPAADEPDPPTWRRLLGPGGIRLAFQPVPELQRSTWPEPEVPQQLHLDFQLPDVEQLRAHDDRVLGLGAILLLDEFDDPVEPLYAYADPAGHPFCLFVMPPDR</sequence>
<proteinExistence type="predicted"/>
<dbReference type="EMBL" id="QQBC01000011">
    <property type="protein sequence ID" value="RDI63160.1"/>
    <property type="molecule type" value="Genomic_DNA"/>
</dbReference>
<evidence type="ECO:0000313" key="3">
    <source>
        <dbReference type="Proteomes" id="UP000254869"/>
    </source>
</evidence>
<gene>
    <name evidence="2" type="ORF">DFR76_111178</name>
</gene>
<dbReference type="STRING" id="1210086.GCA_001613105_05049"/>
<dbReference type="PANTHER" id="PTHR35908:SF1">
    <property type="entry name" value="CONSERVED PROTEIN"/>
    <property type="match status" value="1"/>
</dbReference>
<comment type="caution">
    <text evidence="2">The sequence shown here is derived from an EMBL/GenBank/DDBJ whole genome shotgun (WGS) entry which is preliminary data.</text>
</comment>
<keyword evidence="2" id="KW-0560">Oxidoreductase</keyword>
<evidence type="ECO:0000313" key="2">
    <source>
        <dbReference type="EMBL" id="RDI63160.1"/>
    </source>
</evidence>
<dbReference type="CDD" id="cd06587">
    <property type="entry name" value="VOC"/>
    <property type="match status" value="2"/>
</dbReference>
<dbReference type="InterPro" id="IPR037523">
    <property type="entry name" value="VOC_core"/>
</dbReference>
<dbReference type="InterPro" id="IPR029068">
    <property type="entry name" value="Glyas_Bleomycin-R_OHBP_Dase"/>
</dbReference>
<keyword evidence="2" id="KW-0223">Dioxygenase</keyword>
<dbReference type="RefSeq" id="WP_211335950.1">
    <property type="nucleotide sequence ID" value="NZ_QQBC01000011.1"/>
</dbReference>
<protein>
    <submittedName>
        <fullName evidence="2">Glyoxalase/bleomycin resistance protein/dioxygenase superfamily protein</fullName>
    </submittedName>
</protein>
<accession>A0A370HXY5</accession>
<dbReference type="PANTHER" id="PTHR35908">
    <property type="entry name" value="HYPOTHETICAL FUSION PROTEIN"/>
    <property type="match status" value="1"/>
</dbReference>
<evidence type="ECO:0000259" key="1">
    <source>
        <dbReference type="PROSITE" id="PS51819"/>
    </source>
</evidence>
<dbReference type="AlphaFoldDB" id="A0A370HXY5"/>
<dbReference type="PROSITE" id="PS51819">
    <property type="entry name" value="VOC"/>
    <property type="match status" value="1"/>
</dbReference>
<dbReference type="Pfam" id="PF18029">
    <property type="entry name" value="Glyoxalase_6"/>
    <property type="match status" value="2"/>
</dbReference>
<dbReference type="GO" id="GO:0051213">
    <property type="term" value="F:dioxygenase activity"/>
    <property type="evidence" value="ECO:0007669"/>
    <property type="project" value="UniProtKB-KW"/>
</dbReference>
<keyword evidence="3" id="KW-1185">Reference proteome</keyword>
<dbReference type="SUPFAM" id="SSF54593">
    <property type="entry name" value="Glyoxalase/Bleomycin resistance protein/Dihydroxybiphenyl dioxygenase"/>
    <property type="match status" value="2"/>
</dbReference>
<reference evidence="2 3" key="1">
    <citation type="submission" date="2018-07" db="EMBL/GenBank/DDBJ databases">
        <title>Genomic Encyclopedia of Type Strains, Phase IV (KMG-IV): sequencing the most valuable type-strain genomes for metagenomic binning, comparative biology and taxonomic classification.</title>
        <authorList>
            <person name="Goeker M."/>
        </authorList>
    </citation>
    <scope>NUCLEOTIDE SEQUENCE [LARGE SCALE GENOMIC DNA]</scope>
    <source>
        <strain evidence="2 3">DSM 44290</strain>
    </source>
</reference>
<dbReference type="Proteomes" id="UP000254869">
    <property type="component" value="Unassembled WGS sequence"/>
</dbReference>